<name>A0A8J7KQ16_9ACTN</name>
<sequence length="1082" mass="111302">MVVPPKSAFLASTRRGVVALVLGVVLVLAWLPRPASAAVPAGFSEAVIASPTAPTAMEFAPDGRLFVSEQAGTLRVIKNGTMLPTPFLTVDPDARSERGLLGIAFDPAFATNHFLYVYYTSKVPASHNRVSRFTADGDVAVPGSEQVIVELPTLGAALVHNGGDIHFGTDGKLYVPTGDNASPPLAQQLTSPLGKVLRFNPDGTIPADNPFYAQTTGINKAIWALGFRNPFTSAVQPGTGRYYVNDVGEHTWEEVNEVTAGGNYGWPTVEGPVVDARFTPPVFAYGHGTTATTGCAITAGVFYDPHTARFPAQYVGQYFFGDYCGSWVHQLSPASHAMTPFGTGFRFVVDLAVSDDGHLWVLTRADREPAQVRRVAYEAAVAPTVTTDPAPQTVSVGDPVSFSVSADGTPPLAYQWQRDGVDIAGATAATYSKASTTLADDHAVFRARVTNPYGSDVSAGAELRVLANDRPVASIDQPPSGAHYNAGDTITYSGSATDTEDGALPPSAFTWEVVFHHADHVHPFLGPVTGQSSGSFVVPTSGEVSADVFFRIHLTVTDSTHLTHHVVRDVLPNTTQVHLASDPGGLRVTLDGQPVTTPATVTGVVGMTRELGVVSPQDAAGHSWEFSTWSDGGAATHTVTLPATEVTYTAAFVESAGIRFRSSAANADPTGRTSITIARPTGTAAGDVLVASIAVNDTAPALGTPAGWTLVRDDVIASTLRQSVFTRVAGTAEPATYTWALASDYRRLAGGVSAYQGVDVTQPVDVSGALVDTTPDTAVEAPSVTTTVPGTRLVALAAVNAEGVVTPAAVMAERYEASSPNPDNARDVLVEASDAAQPAAGATGVRTATASVAGAHIGAVLALRPAGSAPPSGTISFVGSASSGSNVGRSSVTVARPAGTASGDVLVASVVVNSDDAPLTVPSGWTEVRQGTVAGALRHAVYVHTAGAAEPTGYTWTTTQFRRLAAGVSAYRGVSAANPVDVSGMTVDSTADTAVEGPSVTTTVAGTRLILLVGVNAEGAVTPPAGGTERYDVSSPNVDLPRDALAEASDVGLGAPGPSGMRTATAASGVHIGIQVALRPAP</sequence>
<dbReference type="InterPro" id="IPR007110">
    <property type="entry name" value="Ig-like_dom"/>
</dbReference>
<gene>
    <name evidence="2" type="ORF">IW245_003111</name>
</gene>
<dbReference type="InterPro" id="IPR013783">
    <property type="entry name" value="Ig-like_fold"/>
</dbReference>
<proteinExistence type="predicted"/>
<evidence type="ECO:0000313" key="2">
    <source>
        <dbReference type="EMBL" id="MBG6136917.1"/>
    </source>
</evidence>
<dbReference type="InterPro" id="IPR003599">
    <property type="entry name" value="Ig_sub"/>
</dbReference>
<dbReference type="AlphaFoldDB" id="A0A8J7KQ16"/>
<evidence type="ECO:0000259" key="1">
    <source>
        <dbReference type="PROSITE" id="PS50835"/>
    </source>
</evidence>
<reference evidence="2" key="1">
    <citation type="submission" date="2020-11" db="EMBL/GenBank/DDBJ databases">
        <title>Sequencing the genomes of 1000 actinobacteria strains.</title>
        <authorList>
            <person name="Klenk H.-P."/>
        </authorList>
    </citation>
    <scope>NUCLEOTIDE SEQUENCE</scope>
    <source>
        <strain evidence="2">DSM 45356</strain>
    </source>
</reference>
<dbReference type="SUPFAM" id="SSF50952">
    <property type="entry name" value="Soluble quinoprotein glucose dehydrogenase"/>
    <property type="match status" value="1"/>
</dbReference>
<dbReference type="PANTHER" id="PTHR19328">
    <property type="entry name" value="HEDGEHOG-INTERACTING PROTEIN"/>
    <property type="match status" value="1"/>
</dbReference>
<dbReference type="PROSITE" id="PS50835">
    <property type="entry name" value="IG_LIKE"/>
    <property type="match status" value="1"/>
</dbReference>
<dbReference type="SMART" id="SM00409">
    <property type="entry name" value="IG"/>
    <property type="match status" value="1"/>
</dbReference>
<dbReference type="Gene3D" id="2.60.40.10">
    <property type="entry name" value="Immunoglobulins"/>
    <property type="match status" value="1"/>
</dbReference>
<dbReference type="Pfam" id="PF07995">
    <property type="entry name" value="GSDH"/>
    <property type="match status" value="1"/>
</dbReference>
<dbReference type="Pfam" id="PF07679">
    <property type="entry name" value="I-set"/>
    <property type="match status" value="1"/>
</dbReference>
<dbReference type="InterPro" id="IPR012938">
    <property type="entry name" value="Glc/Sorbosone_DH"/>
</dbReference>
<dbReference type="Proteomes" id="UP000622552">
    <property type="component" value="Unassembled WGS sequence"/>
</dbReference>
<accession>A0A8J7KQ16</accession>
<feature type="domain" description="Ig-like" evidence="1">
    <location>
        <begin position="383"/>
        <end position="458"/>
    </location>
</feature>
<dbReference type="GO" id="GO:0005975">
    <property type="term" value="P:carbohydrate metabolic process"/>
    <property type="evidence" value="ECO:0007669"/>
    <property type="project" value="UniProtKB-ARBA"/>
</dbReference>
<dbReference type="EMBL" id="JADOUF010000001">
    <property type="protein sequence ID" value="MBG6136917.1"/>
    <property type="molecule type" value="Genomic_DNA"/>
</dbReference>
<comment type="caution">
    <text evidence="2">The sequence shown here is derived from an EMBL/GenBank/DDBJ whole genome shotgun (WGS) entry which is preliminary data.</text>
</comment>
<dbReference type="Gene3D" id="2.120.10.30">
    <property type="entry name" value="TolB, C-terminal domain"/>
    <property type="match status" value="1"/>
</dbReference>
<dbReference type="SUPFAM" id="SSF48726">
    <property type="entry name" value="Immunoglobulin"/>
    <property type="match status" value="1"/>
</dbReference>
<dbReference type="RefSeq" id="WP_197003832.1">
    <property type="nucleotide sequence ID" value="NZ_BONS01000022.1"/>
</dbReference>
<dbReference type="InterPro" id="IPR013098">
    <property type="entry name" value="Ig_I-set"/>
</dbReference>
<protein>
    <submittedName>
        <fullName evidence="2">Glucose/arabinose dehydrogenase</fullName>
    </submittedName>
</protein>
<dbReference type="InterPro" id="IPR011041">
    <property type="entry name" value="Quinoprot_gluc/sorb_DH_b-prop"/>
</dbReference>
<organism evidence="2 3">
    <name type="scientific">Longispora fulva</name>
    <dbReference type="NCBI Taxonomy" id="619741"/>
    <lineage>
        <taxon>Bacteria</taxon>
        <taxon>Bacillati</taxon>
        <taxon>Actinomycetota</taxon>
        <taxon>Actinomycetes</taxon>
        <taxon>Micromonosporales</taxon>
        <taxon>Micromonosporaceae</taxon>
        <taxon>Longispora</taxon>
    </lineage>
</organism>
<keyword evidence="3" id="KW-1185">Reference proteome</keyword>
<dbReference type="PANTHER" id="PTHR19328:SF75">
    <property type="entry name" value="ALDOSE SUGAR DEHYDROGENASE YLII"/>
    <property type="match status" value="1"/>
</dbReference>
<dbReference type="InterPro" id="IPR011042">
    <property type="entry name" value="6-blade_b-propeller_TolB-like"/>
</dbReference>
<dbReference type="InterPro" id="IPR036179">
    <property type="entry name" value="Ig-like_dom_sf"/>
</dbReference>
<evidence type="ECO:0000313" key="3">
    <source>
        <dbReference type="Proteomes" id="UP000622552"/>
    </source>
</evidence>